<evidence type="ECO:0000256" key="9">
    <source>
        <dbReference type="ARBA" id="ARBA00023014"/>
    </source>
</evidence>
<proteinExistence type="inferred from homology"/>
<feature type="domain" description="Radical SAM core" evidence="11">
    <location>
        <begin position="62"/>
        <end position="298"/>
    </location>
</feature>
<gene>
    <name evidence="12" type="ORF">LCGC14_0583100</name>
</gene>
<reference evidence="12" key="1">
    <citation type="journal article" date="2015" name="Nature">
        <title>Complex archaea that bridge the gap between prokaryotes and eukaryotes.</title>
        <authorList>
            <person name="Spang A."/>
            <person name="Saw J.H."/>
            <person name="Jorgensen S.L."/>
            <person name="Zaremba-Niedzwiedzka K."/>
            <person name="Martijn J."/>
            <person name="Lind A.E."/>
            <person name="van Eijk R."/>
            <person name="Schleper C."/>
            <person name="Guy L."/>
            <person name="Ettema T.J."/>
        </authorList>
    </citation>
    <scope>NUCLEOTIDE SEQUENCE</scope>
</reference>
<dbReference type="SFLD" id="SFLDS00029">
    <property type="entry name" value="Radical_SAM"/>
    <property type="match status" value="1"/>
</dbReference>
<keyword evidence="8" id="KW-0408">Iron</keyword>
<dbReference type="EMBL" id="LAZR01000888">
    <property type="protein sequence ID" value="KKN55373.1"/>
    <property type="molecule type" value="Genomic_DNA"/>
</dbReference>
<dbReference type="PIRSF" id="PIRSF004762">
    <property type="entry name" value="CHP00423"/>
    <property type="match status" value="1"/>
</dbReference>
<dbReference type="InterPro" id="IPR013785">
    <property type="entry name" value="Aldolase_TIM"/>
</dbReference>
<dbReference type="PANTHER" id="PTHR43076">
    <property type="entry name" value="FO SYNTHASE (COFH)"/>
    <property type="match status" value="1"/>
</dbReference>
<dbReference type="NCBIfam" id="TIGR03551">
    <property type="entry name" value="F420_cofH"/>
    <property type="match status" value="1"/>
</dbReference>
<dbReference type="CDD" id="cd01335">
    <property type="entry name" value="Radical_SAM"/>
    <property type="match status" value="1"/>
</dbReference>
<keyword evidence="5" id="KW-0808">Transferase</keyword>
<dbReference type="NCBIfam" id="TIGR00423">
    <property type="entry name" value="CofH family radical SAM protein"/>
    <property type="match status" value="1"/>
</dbReference>
<dbReference type="InterPro" id="IPR019940">
    <property type="entry name" value="CofH_family"/>
</dbReference>
<dbReference type="Pfam" id="PF04055">
    <property type="entry name" value="Radical_SAM"/>
    <property type="match status" value="1"/>
</dbReference>
<dbReference type="AlphaFoldDB" id="A0A0F9UP34"/>
<keyword evidence="6" id="KW-0949">S-adenosyl-L-methionine</keyword>
<name>A0A0F9UP34_9ZZZZ</name>
<dbReference type="InterPro" id="IPR058240">
    <property type="entry name" value="rSAM_sf"/>
</dbReference>
<dbReference type="InterPro" id="IPR007197">
    <property type="entry name" value="rSAM"/>
</dbReference>
<dbReference type="SFLD" id="SFLDF00343">
    <property type="entry name" value="aminofutalosine_synthase_(mqnE"/>
    <property type="match status" value="1"/>
</dbReference>
<accession>A0A0F9UP34</accession>
<keyword evidence="4" id="KW-0004">4Fe-4S</keyword>
<comment type="pathway">
    <text evidence="2">Cofactor biosynthesis; coenzyme F0 biosynthesis.</text>
</comment>
<sequence>MITTQIFDRINPNIKKILKRALRSEEITSDEALQLLKISGKEFFALQYAANQICFEKKQNVVTFVINRNLNFTNICYQQCKFCSFSLPADHSKAYLLTIDQIRVKVIEAKKAGCSEVCIQGGINPELTFEYYLNILKTIKQIDSNIHTHAFSPQEIFYLSKLYGNSIENTLIELKNAGLDSIPGTAAEILVDKIRDTICPNKVTTSQWIKIISTAHKLGIPTTSTIMYGHIETLKDRIQHLEVIRDIQRETYGFTEFVLLPFVKEKPVLSKLEKYPLNPSYGMADLKLFCVARLFLNNYVDNLQCSWVKLGPRFAQVSLNYGVNDFSGTLMEENISKSAGADFGEYLSPEEIIEIIKGAGKQPAQRDTLYNILKYY</sequence>
<evidence type="ECO:0000256" key="8">
    <source>
        <dbReference type="ARBA" id="ARBA00023004"/>
    </source>
</evidence>
<dbReference type="SUPFAM" id="SSF102114">
    <property type="entry name" value="Radical SAM enzymes"/>
    <property type="match status" value="1"/>
</dbReference>
<evidence type="ECO:0000313" key="12">
    <source>
        <dbReference type="EMBL" id="KKN55373.1"/>
    </source>
</evidence>
<evidence type="ECO:0000259" key="11">
    <source>
        <dbReference type="PROSITE" id="PS51918"/>
    </source>
</evidence>
<dbReference type="InterPro" id="IPR045567">
    <property type="entry name" value="CofH/MnqC-like_C"/>
</dbReference>
<comment type="cofactor">
    <cofactor evidence="1">
        <name>[4Fe-4S] cluster</name>
        <dbReference type="ChEBI" id="CHEBI:49883"/>
    </cofactor>
</comment>
<evidence type="ECO:0000256" key="5">
    <source>
        <dbReference type="ARBA" id="ARBA00022679"/>
    </source>
</evidence>
<dbReference type="InterPro" id="IPR034405">
    <property type="entry name" value="F420"/>
</dbReference>
<dbReference type="GO" id="GO:0044689">
    <property type="term" value="F:7,8-didemethyl-8-hydroxy-5-deazariboflavin synthase activity"/>
    <property type="evidence" value="ECO:0007669"/>
    <property type="project" value="TreeGrafter"/>
</dbReference>
<dbReference type="Gene3D" id="3.20.20.70">
    <property type="entry name" value="Aldolase class I"/>
    <property type="match status" value="1"/>
</dbReference>
<dbReference type="GO" id="GO:0046872">
    <property type="term" value="F:metal ion binding"/>
    <property type="evidence" value="ECO:0007669"/>
    <property type="project" value="UniProtKB-KW"/>
</dbReference>
<dbReference type="EC" id="2.5.1.147" evidence="3"/>
<dbReference type="SFLD" id="SFLDF00342">
    <property type="entry name" value="cyclic_dehypoxanthine_futalosi"/>
    <property type="match status" value="1"/>
</dbReference>
<dbReference type="PANTHER" id="PTHR43076:SF1">
    <property type="entry name" value="LIPOYL SYNTHASE 2"/>
    <property type="match status" value="1"/>
</dbReference>
<dbReference type="InterPro" id="IPR006638">
    <property type="entry name" value="Elp3/MiaA/NifB-like_rSAM"/>
</dbReference>
<dbReference type="PROSITE" id="PS51918">
    <property type="entry name" value="RADICAL_SAM"/>
    <property type="match status" value="1"/>
</dbReference>
<evidence type="ECO:0000256" key="6">
    <source>
        <dbReference type="ARBA" id="ARBA00022691"/>
    </source>
</evidence>
<dbReference type="SFLD" id="SFLDG01388">
    <property type="entry name" value="7_8-didemethyl-8-hydroxy-5-dea"/>
    <property type="match status" value="1"/>
</dbReference>
<protein>
    <recommendedName>
        <fullName evidence="3">5-amino-6-(D-ribitylamino)uracil--L-tyrosine 4-hydroxyphenyl transferase</fullName>
        <ecNumber evidence="3">2.5.1.147</ecNumber>
    </recommendedName>
</protein>
<comment type="caution">
    <text evidence="12">The sequence shown here is derived from an EMBL/GenBank/DDBJ whole genome shotgun (WGS) entry which is preliminary data.</text>
</comment>
<evidence type="ECO:0000256" key="10">
    <source>
        <dbReference type="ARBA" id="ARBA00048468"/>
    </source>
</evidence>
<dbReference type="InterPro" id="IPR020050">
    <property type="entry name" value="FO_synthase_su2"/>
</dbReference>
<dbReference type="NCBIfam" id="NF005609">
    <property type="entry name" value="PRK07360.1"/>
    <property type="match status" value="1"/>
</dbReference>
<keyword evidence="7" id="KW-0479">Metal-binding</keyword>
<dbReference type="UniPathway" id="UPA00072"/>
<evidence type="ECO:0000256" key="2">
    <source>
        <dbReference type="ARBA" id="ARBA00004712"/>
    </source>
</evidence>
<dbReference type="HAMAP" id="MF_01612">
    <property type="entry name" value="FO_synth_sub2"/>
    <property type="match status" value="1"/>
</dbReference>
<dbReference type="SMART" id="SM00729">
    <property type="entry name" value="Elp3"/>
    <property type="match status" value="1"/>
</dbReference>
<evidence type="ECO:0000256" key="1">
    <source>
        <dbReference type="ARBA" id="ARBA00001966"/>
    </source>
</evidence>
<dbReference type="GO" id="GO:0141093">
    <property type="term" value="F:5-amino-6-(D-ribitylamino)uracil--L-tyrosine 4-hydroxyphenyl transferase activity"/>
    <property type="evidence" value="ECO:0007669"/>
    <property type="project" value="UniProtKB-EC"/>
</dbReference>
<dbReference type="SFLD" id="SFLDG01064">
    <property type="entry name" value="F420__menaquinone_cofactor_bio"/>
    <property type="match status" value="1"/>
</dbReference>
<dbReference type="SFLD" id="SFLDG01389">
    <property type="entry name" value="menaquinone_synthsis_involved"/>
    <property type="match status" value="1"/>
</dbReference>
<dbReference type="GO" id="GO:0051539">
    <property type="term" value="F:4 iron, 4 sulfur cluster binding"/>
    <property type="evidence" value="ECO:0007669"/>
    <property type="project" value="UniProtKB-KW"/>
</dbReference>
<organism evidence="12">
    <name type="scientific">marine sediment metagenome</name>
    <dbReference type="NCBI Taxonomy" id="412755"/>
    <lineage>
        <taxon>unclassified sequences</taxon>
        <taxon>metagenomes</taxon>
        <taxon>ecological metagenomes</taxon>
    </lineage>
</organism>
<keyword evidence="9" id="KW-0411">Iron-sulfur</keyword>
<comment type="catalytic activity">
    <reaction evidence="10">
        <text>5-amino-6-(D-ribitylamino)uracil + L-tyrosine + S-adenosyl-L-methionine = 5-amino-5-(4-hydroxybenzyl)-6-(D-ribitylimino)-5,6-dihydrouracil + 2-iminoacetate + 5'-deoxyadenosine + L-methionine + H(+)</text>
        <dbReference type="Rhea" id="RHEA:55200"/>
        <dbReference type="ChEBI" id="CHEBI:15378"/>
        <dbReference type="ChEBI" id="CHEBI:15934"/>
        <dbReference type="ChEBI" id="CHEBI:17319"/>
        <dbReference type="ChEBI" id="CHEBI:57844"/>
        <dbReference type="ChEBI" id="CHEBI:58315"/>
        <dbReference type="ChEBI" id="CHEBI:59789"/>
        <dbReference type="ChEBI" id="CHEBI:77846"/>
        <dbReference type="ChEBI" id="CHEBI:85936"/>
        <dbReference type="EC" id="2.5.1.147"/>
    </reaction>
</comment>
<evidence type="ECO:0000256" key="4">
    <source>
        <dbReference type="ARBA" id="ARBA00022485"/>
    </source>
</evidence>
<evidence type="ECO:0000256" key="7">
    <source>
        <dbReference type="ARBA" id="ARBA00022723"/>
    </source>
</evidence>
<dbReference type="Pfam" id="PF19288">
    <property type="entry name" value="CofH_C"/>
    <property type="match status" value="1"/>
</dbReference>
<evidence type="ECO:0000256" key="3">
    <source>
        <dbReference type="ARBA" id="ARBA00012289"/>
    </source>
</evidence>